<dbReference type="Proteomes" id="UP000499080">
    <property type="component" value="Unassembled WGS sequence"/>
</dbReference>
<evidence type="ECO:0000313" key="3">
    <source>
        <dbReference type="Proteomes" id="UP000499080"/>
    </source>
</evidence>
<organism evidence="2 3">
    <name type="scientific">Araneus ventricosus</name>
    <name type="common">Orbweaver spider</name>
    <name type="synonym">Epeira ventricosa</name>
    <dbReference type="NCBI Taxonomy" id="182803"/>
    <lineage>
        <taxon>Eukaryota</taxon>
        <taxon>Metazoa</taxon>
        <taxon>Ecdysozoa</taxon>
        <taxon>Arthropoda</taxon>
        <taxon>Chelicerata</taxon>
        <taxon>Arachnida</taxon>
        <taxon>Araneae</taxon>
        <taxon>Araneomorphae</taxon>
        <taxon>Entelegynae</taxon>
        <taxon>Araneoidea</taxon>
        <taxon>Araneidae</taxon>
        <taxon>Araneus</taxon>
    </lineage>
</organism>
<dbReference type="EMBL" id="BGPR01117249">
    <property type="protein sequence ID" value="GBN09408.1"/>
    <property type="molecule type" value="Genomic_DNA"/>
</dbReference>
<evidence type="ECO:0000313" key="1">
    <source>
        <dbReference type="EMBL" id="GBN09408.1"/>
    </source>
</evidence>
<dbReference type="AlphaFoldDB" id="A0A4Y2L4P4"/>
<evidence type="ECO:0000313" key="2">
    <source>
        <dbReference type="EMBL" id="GBN09482.1"/>
    </source>
</evidence>
<gene>
    <name evidence="2" type="ORF">AVEN_212153_1</name>
    <name evidence="1" type="ORF">AVEN_232004_1</name>
</gene>
<sequence>MQVNLCNPSGMDNVNQYSISLHERSSNSTVTCSNAFVMCFFKFCMSITLVRCTLSFTKSHREKSNGMRSGNHGSHLIGSFHPIHISRSKEYRLGVACATRCAHIEMYE</sequence>
<proteinExistence type="predicted"/>
<protein>
    <submittedName>
        <fullName evidence="2">Uncharacterized protein</fullName>
    </submittedName>
</protein>
<name>A0A4Y2L4P4_ARAVE</name>
<keyword evidence="3" id="KW-1185">Reference proteome</keyword>
<accession>A0A4Y2L4P4</accession>
<reference evidence="2 3" key="1">
    <citation type="journal article" date="2019" name="Sci. Rep.">
        <title>Orb-weaving spider Araneus ventricosus genome elucidates the spidroin gene catalogue.</title>
        <authorList>
            <person name="Kono N."/>
            <person name="Nakamura H."/>
            <person name="Ohtoshi R."/>
            <person name="Moran D.A.P."/>
            <person name="Shinohara A."/>
            <person name="Yoshida Y."/>
            <person name="Fujiwara M."/>
            <person name="Mori M."/>
            <person name="Tomita M."/>
            <person name="Arakawa K."/>
        </authorList>
    </citation>
    <scope>NUCLEOTIDE SEQUENCE [LARGE SCALE GENOMIC DNA]</scope>
</reference>
<comment type="caution">
    <text evidence="2">The sequence shown here is derived from an EMBL/GenBank/DDBJ whole genome shotgun (WGS) entry which is preliminary data.</text>
</comment>
<dbReference type="EMBL" id="BGPR01117279">
    <property type="protein sequence ID" value="GBN09482.1"/>
    <property type="molecule type" value="Genomic_DNA"/>
</dbReference>